<protein>
    <submittedName>
        <fullName evidence="1">Uncharacterized protein</fullName>
    </submittedName>
</protein>
<evidence type="ECO:0000313" key="1">
    <source>
        <dbReference type="EMBL" id="KAI3665227.1"/>
    </source>
</evidence>
<reference evidence="1 2" key="2">
    <citation type="journal article" date="2022" name="Mol. Ecol. Resour.">
        <title>The genomes of chicory, endive, great burdock and yacon provide insights into Asteraceae paleo-polyploidization history and plant inulin production.</title>
        <authorList>
            <person name="Fan W."/>
            <person name="Wang S."/>
            <person name="Wang H."/>
            <person name="Wang A."/>
            <person name="Jiang F."/>
            <person name="Liu H."/>
            <person name="Zhao H."/>
            <person name="Xu D."/>
            <person name="Zhang Y."/>
        </authorList>
    </citation>
    <scope>NUCLEOTIDE SEQUENCE [LARGE SCALE GENOMIC DNA]</scope>
    <source>
        <strain evidence="2">cv. Niubang</strain>
    </source>
</reference>
<name>A0ACB8XDI9_ARCLA</name>
<dbReference type="Proteomes" id="UP001055879">
    <property type="component" value="Linkage Group LG18"/>
</dbReference>
<reference evidence="2" key="1">
    <citation type="journal article" date="2022" name="Mol. Ecol. Resour.">
        <title>The genomes of chicory, endive, great burdock and yacon provide insights into Asteraceae palaeo-polyploidization history and plant inulin production.</title>
        <authorList>
            <person name="Fan W."/>
            <person name="Wang S."/>
            <person name="Wang H."/>
            <person name="Wang A."/>
            <person name="Jiang F."/>
            <person name="Liu H."/>
            <person name="Zhao H."/>
            <person name="Xu D."/>
            <person name="Zhang Y."/>
        </authorList>
    </citation>
    <scope>NUCLEOTIDE SEQUENCE [LARGE SCALE GENOMIC DNA]</scope>
    <source>
        <strain evidence="2">cv. Niubang</strain>
    </source>
</reference>
<accession>A0ACB8XDI9</accession>
<sequence length="85" mass="9120">MVEGIGSTEEGERSWTTVEDDVESAVGALCATTFCDQVAICDWVIRREGLGTTVSCLEQTIGDEGFLRLSCFKLGKGKEGLEVGE</sequence>
<evidence type="ECO:0000313" key="2">
    <source>
        <dbReference type="Proteomes" id="UP001055879"/>
    </source>
</evidence>
<proteinExistence type="predicted"/>
<gene>
    <name evidence="1" type="ORF">L6452_43850</name>
</gene>
<comment type="caution">
    <text evidence="1">The sequence shown here is derived from an EMBL/GenBank/DDBJ whole genome shotgun (WGS) entry which is preliminary data.</text>
</comment>
<dbReference type="EMBL" id="CM042064">
    <property type="protein sequence ID" value="KAI3665227.1"/>
    <property type="molecule type" value="Genomic_DNA"/>
</dbReference>
<keyword evidence="2" id="KW-1185">Reference proteome</keyword>
<organism evidence="1 2">
    <name type="scientific">Arctium lappa</name>
    <name type="common">Greater burdock</name>
    <name type="synonym">Lappa major</name>
    <dbReference type="NCBI Taxonomy" id="4217"/>
    <lineage>
        <taxon>Eukaryota</taxon>
        <taxon>Viridiplantae</taxon>
        <taxon>Streptophyta</taxon>
        <taxon>Embryophyta</taxon>
        <taxon>Tracheophyta</taxon>
        <taxon>Spermatophyta</taxon>
        <taxon>Magnoliopsida</taxon>
        <taxon>eudicotyledons</taxon>
        <taxon>Gunneridae</taxon>
        <taxon>Pentapetalae</taxon>
        <taxon>asterids</taxon>
        <taxon>campanulids</taxon>
        <taxon>Asterales</taxon>
        <taxon>Asteraceae</taxon>
        <taxon>Carduoideae</taxon>
        <taxon>Cardueae</taxon>
        <taxon>Arctiinae</taxon>
        <taxon>Arctium</taxon>
    </lineage>
</organism>